<name>A0A7L6N4X5_9MOLU</name>
<accession>A0A7L6N4X5</accession>
<keyword evidence="1" id="KW-0808">Transferase</keyword>
<evidence type="ECO:0000313" key="2">
    <source>
        <dbReference type="Proteomes" id="UP000512167"/>
    </source>
</evidence>
<keyword evidence="2" id="KW-1185">Reference proteome</keyword>
<dbReference type="InterPro" id="IPR014942">
    <property type="entry name" value="AbiEii"/>
</dbReference>
<dbReference type="RefSeq" id="WP_312031456.1">
    <property type="nucleotide sequence ID" value="NZ_CP051151.1"/>
</dbReference>
<dbReference type="Gene3D" id="3.10.450.620">
    <property type="entry name" value="JHP933, nucleotidyltransferase-like core domain"/>
    <property type="match status" value="1"/>
</dbReference>
<dbReference type="Proteomes" id="UP000512167">
    <property type="component" value="Chromosome"/>
</dbReference>
<dbReference type="EMBL" id="CP051151">
    <property type="protein sequence ID" value="QLY40611.1"/>
    <property type="molecule type" value="Genomic_DNA"/>
</dbReference>
<gene>
    <name evidence="1" type="ORF">HF295_07040</name>
</gene>
<evidence type="ECO:0000313" key="1">
    <source>
        <dbReference type="EMBL" id="QLY40611.1"/>
    </source>
</evidence>
<organism evidence="1 2">
    <name type="scientific">Hujiaoplasma nucleasis</name>
    <dbReference type="NCBI Taxonomy" id="2725268"/>
    <lineage>
        <taxon>Bacteria</taxon>
        <taxon>Bacillati</taxon>
        <taxon>Mycoplasmatota</taxon>
        <taxon>Mollicutes</taxon>
        <taxon>Candidatus Izemoplasmatales</taxon>
        <taxon>Hujiaoplasmataceae</taxon>
        <taxon>Hujiaoplasma</taxon>
    </lineage>
</organism>
<dbReference type="Pfam" id="PF08843">
    <property type="entry name" value="AbiEii"/>
    <property type="match status" value="1"/>
</dbReference>
<dbReference type="AlphaFoldDB" id="A0A7L6N4X5"/>
<dbReference type="GO" id="GO:0016740">
    <property type="term" value="F:transferase activity"/>
    <property type="evidence" value="ECO:0007669"/>
    <property type="project" value="UniProtKB-KW"/>
</dbReference>
<proteinExistence type="predicted"/>
<protein>
    <submittedName>
        <fullName evidence="1">Nucleotidyl transferase AbiEii/AbiGii toxin family protein</fullName>
    </submittedName>
</protein>
<reference evidence="1 2" key="1">
    <citation type="submission" date="2020-04" db="EMBL/GenBank/DDBJ databases">
        <authorList>
            <person name="Zheng R.K."/>
            <person name="Sun C.M."/>
        </authorList>
    </citation>
    <scope>NUCLEOTIDE SEQUENCE [LARGE SCALE GENOMIC DNA]</scope>
    <source>
        <strain evidence="2">zrk29</strain>
    </source>
</reference>
<dbReference type="KEGG" id="tbk:HF295_07040"/>
<sequence>MTIIQQMINKYNPKTIEDKKNAIKEVIQEVVLAGLSKTDFFTHAAFYGGTALRIFYGMDRFSEDLDFTLIVANEAFDMSKYFKPISDVVNSLGLNFEVLKKEKTVNSNIDSAFIKGNIKETLITIYSSSSDSRLIIHNEKIIIKFEVDVNPPLYAHTEIKFRLLPFPYQVRVYDASSLFAGKIHAVIARSWKDRIKGRDLYDYVYYLSLETKVNLKHLEARLKQTKTIDENIKLTRDLLINILEKRFDQIDYDIAKSDARPFIKDQSTLDLWSREFFKSITEQIKLDLEDYND</sequence>